<comment type="caution">
    <text evidence="1">The sequence shown here is derived from an EMBL/GenBank/DDBJ whole genome shotgun (WGS) entry which is preliminary data.</text>
</comment>
<dbReference type="Proteomes" id="UP001060085">
    <property type="component" value="Linkage Group LG03"/>
</dbReference>
<evidence type="ECO:0000313" key="2">
    <source>
        <dbReference type="Proteomes" id="UP001060085"/>
    </source>
</evidence>
<organism evidence="1 2">
    <name type="scientific">Catharanthus roseus</name>
    <name type="common">Madagascar periwinkle</name>
    <name type="synonym">Vinca rosea</name>
    <dbReference type="NCBI Taxonomy" id="4058"/>
    <lineage>
        <taxon>Eukaryota</taxon>
        <taxon>Viridiplantae</taxon>
        <taxon>Streptophyta</taxon>
        <taxon>Embryophyta</taxon>
        <taxon>Tracheophyta</taxon>
        <taxon>Spermatophyta</taxon>
        <taxon>Magnoliopsida</taxon>
        <taxon>eudicotyledons</taxon>
        <taxon>Gunneridae</taxon>
        <taxon>Pentapetalae</taxon>
        <taxon>asterids</taxon>
        <taxon>lamiids</taxon>
        <taxon>Gentianales</taxon>
        <taxon>Apocynaceae</taxon>
        <taxon>Rauvolfioideae</taxon>
        <taxon>Vinceae</taxon>
        <taxon>Catharanthinae</taxon>
        <taxon>Catharanthus</taxon>
    </lineage>
</organism>
<accession>A0ACC0BMD1</accession>
<gene>
    <name evidence="1" type="ORF">M9H77_14155</name>
</gene>
<sequence>MVPCSYSLTLVICICICCCCLLSSVSLAYKNYTVGDSFGWYDNLEKPPGFDYQKWADAHGNSFTLGDFLIFNTDNNHSVVQTYNFTTYKSCNYDDALENDTIQWSSADPSSTSPRPVTVPVPLLKLGITYFFSGDYDGEQCLNGQNFKINVTYGQGLPPSLKSPSSSSSSSSADAPISPAANPDFDPEDSAPETLVPSNFDHPQNVSDDSTTNTDQPSKAATIPLPAAFLNFNFFGLRLNGFMIFLILIRLYGFFWIVS</sequence>
<dbReference type="EMBL" id="CM044703">
    <property type="protein sequence ID" value="KAI5673791.1"/>
    <property type="molecule type" value="Genomic_DNA"/>
</dbReference>
<reference evidence="2" key="1">
    <citation type="journal article" date="2023" name="Nat. Plants">
        <title>Single-cell RNA sequencing provides a high-resolution roadmap for understanding the multicellular compartmentation of specialized metabolism.</title>
        <authorList>
            <person name="Sun S."/>
            <person name="Shen X."/>
            <person name="Li Y."/>
            <person name="Li Y."/>
            <person name="Wang S."/>
            <person name="Li R."/>
            <person name="Zhang H."/>
            <person name="Shen G."/>
            <person name="Guo B."/>
            <person name="Wei J."/>
            <person name="Xu J."/>
            <person name="St-Pierre B."/>
            <person name="Chen S."/>
            <person name="Sun C."/>
        </authorList>
    </citation>
    <scope>NUCLEOTIDE SEQUENCE [LARGE SCALE GENOMIC DNA]</scope>
</reference>
<proteinExistence type="predicted"/>
<protein>
    <submittedName>
        <fullName evidence="1">Uncharacterized protein</fullName>
    </submittedName>
</protein>
<keyword evidence="2" id="KW-1185">Reference proteome</keyword>
<name>A0ACC0BMD1_CATRO</name>
<evidence type="ECO:0000313" key="1">
    <source>
        <dbReference type="EMBL" id="KAI5673791.1"/>
    </source>
</evidence>